<evidence type="ECO:0000313" key="1">
    <source>
        <dbReference type="EMBL" id="MBB5350670.1"/>
    </source>
</evidence>
<dbReference type="RefSeq" id="WP_184016162.1">
    <property type="nucleotide sequence ID" value="NZ_JACHFD010000003.1"/>
</dbReference>
<dbReference type="AlphaFoldDB" id="A0A840V9P0"/>
<name>A0A840V9P0_9BACT</name>
<gene>
    <name evidence="1" type="ORF">HNR46_000898</name>
</gene>
<keyword evidence="2" id="KW-1185">Reference proteome</keyword>
<sequence>MKLRTFAPISCLVGIIRDTWKDGMELAHPIRRKWRDDPPAMELLLACPPGKHLIHLSQNWSQALQSGLVASSTEIAEKCGVTSGRVRQIVRLSGLAQEITEFLSGLNGQKALRGFSESRIRSLVGLPPDMQVQRFEKEFQIR</sequence>
<comment type="caution">
    <text evidence="1">The sequence shown here is derived from an EMBL/GenBank/DDBJ whole genome shotgun (WGS) entry which is preliminary data.</text>
</comment>
<proteinExistence type="predicted"/>
<dbReference type="EMBL" id="JACHFD010000003">
    <property type="protein sequence ID" value="MBB5350670.1"/>
    <property type="molecule type" value="Genomic_DNA"/>
</dbReference>
<dbReference type="Proteomes" id="UP000557717">
    <property type="component" value="Unassembled WGS sequence"/>
</dbReference>
<organism evidence="1 2">
    <name type="scientific">Haloferula luteola</name>
    <dbReference type="NCBI Taxonomy" id="595692"/>
    <lineage>
        <taxon>Bacteria</taxon>
        <taxon>Pseudomonadati</taxon>
        <taxon>Verrucomicrobiota</taxon>
        <taxon>Verrucomicrobiia</taxon>
        <taxon>Verrucomicrobiales</taxon>
        <taxon>Verrucomicrobiaceae</taxon>
        <taxon>Haloferula</taxon>
    </lineage>
</organism>
<protein>
    <submittedName>
        <fullName evidence="1">Uncharacterized protein</fullName>
    </submittedName>
</protein>
<reference evidence="1 2" key="1">
    <citation type="submission" date="2020-08" db="EMBL/GenBank/DDBJ databases">
        <title>Genomic Encyclopedia of Type Strains, Phase IV (KMG-IV): sequencing the most valuable type-strain genomes for metagenomic binning, comparative biology and taxonomic classification.</title>
        <authorList>
            <person name="Goeker M."/>
        </authorList>
    </citation>
    <scope>NUCLEOTIDE SEQUENCE [LARGE SCALE GENOMIC DNA]</scope>
    <source>
        <strain evidence="1 2">YC6886</strain>
    </source>
</reference>
<accession>A0A840V9P0</accession>
<evidence type="ECO:0000313" key="2">
    <source>
        <dbReference type="Proteomes" id="UP000557717"/>
    </source>
</evidence>